<dbReference type="InterPro" id="IPR036097">
    <property type="entry name" value="HisK_dim/P_sf"/>
</dbReference>
<dbReference type="InterPro" id="IPR000014">
    <property type="entry name" value="PAS"/>
</dbReference>
<dbReference type="SUPFAM" id="SSF103190">
    <property type="entry name" value="Sensory domain-like"/>
    <property type="match status" value="1"/>
</dbReference>
<dbReference type="SUPFAM" id="SSF158472">
    <property type="entry name" value="HAMP domain-like"/>
    <property type="match status" value="1"/>
</dbReference>
<dbReference type="NCBIfam" id="TIGR00229">
    <property type="entry name" value="sensory_box"/>
    <property type="match status" value="1"/>
</dbReference>
<dbReference type="InterPro" id="IPR005467">
    <property type="entry name" value="His_kinase_dom"/>
</dbReference>
<keyword evidence="12" id="KW-0902">Two-component regulatory system</keyword>
<dbReference type="CDD" id="cd06225">
    <property type="entry name" value="HAMP"/>
    <property type="match status" value="1"/>
</dbReference>
<dbReference type="InterPro" id="IPR029151">
    <property type="entry name" value="Sensor-like_sf"/>
</dbReference>
<dbReference type="InterPro" id="IPR011006">
    <property type="entry name" value="CheY-like_superfamily"/>
</dbReference>
<comment type="subcellular location">
    <subcellularLocation>
        <location evidence="2">Cell membrane</location>
        <topology evidence="2">Multi-pass membrane protein</topology>
    </subcellularLocation>
</comment>
<protein>
    <recommendedName>
        <fullName evidence="3">histidine kinase</fullName>
        <ecNumber evidence="3">2.7.13.3</ecNumber>
    </recommendedName>
</protein>
<gene>
    <name evidence="21" type="ORF">GXP67_16745</name>
</gene>
<feature type="domain" description="PAS" evidence="18">
    <location>
        <begin position="410"/>
        <end position="467"/>
    </location>
</feature>
<evidence type="ECO:0000256" key="3">
    <source>
        <dbReference type="ARBA" id="ARBA00012438"/>
    </source>
</evidence>
<dbReference type="SMART" id="SM00387">
    <property type="entry name" value="HATPase_c"/>
    <property type="match status" value="1"/>
</dbReference>
<evidence type="ECO:0000259" key="18">
    <source>
        <dbReference type="PROSITE" id="PS50112"/>
    </source>
</evidence>
<dbReference type="CDD" id="cd00130">
    <property type="entry name" value="PAS"/>
    <property type="match status" value="1"/>
</dbReference>
<proteinExistence type="predicted"/>
<dbReference type="FunFam" id="3.30.565.10:FF:000010">
    <property type="entry name" value="Sensor histidine kinase RcsC"/>
    <property type="match status" value="1"/>
</dbReference>
<dbReference type="PROSITE" id="PS50112">
    <property type="entry name" value="PAS"/>
    <property type="match status" value="1"/>
</dbReference>
<dbReference type="CDD" id="cd17546">
    <property type="entry name" value="REC_hyHK_CKI1_RcsC-like"/>
    <property type="match status" value="1"/>
</dbReference>
<dbReference type="Pfam" id="PF00072">
    <property type="entry name" value="Response_reg"/>
    <property type="match status" value="1"/>
</dbReference>
<keyword evidence="9" id="KW-0418">Kinase</keyword>
<reference evidence="21 22" key="1">
    <citation type="submission" date="2020-01" db="EMBL/GenBank/DDBJ databases">
        <authorList>
            <person name="Kim M.K."/>
        </authorList>
    </citation>
    <scope>NUCLEOTIDE SEQUENCE [LARGE SCALE GENOMIC DNA]</scope>
    <source>
        <strain evidence="21 22">172606-1</strain>
    </source>
</reference>
<evidence type="ECO:0000256" key="14">
    <source>
        <dbReference type="PROSITE-ProRule" id="PRU00169"/>
    </source>
</evidence>
<evidence type="ECO:0000259" key="19">
    <source>
        <dbReference type="PROSITE" id="PS50113"/>
    </source>
</evidence>
<evidence type="ECO:0000256" key="4">
    <source>
        <dbReference type="ARBA" id="ARBA00022475"/>
    </source>
</evidence>
<organism evidence="21 22">
    <name type="scientific">Rhodocytophaga rosea</name>
    <dbReference type="NCBI Taxonomy" id="2704465"/>
    <lineage>
        <taxon>Bacteria</taxon>
        <taxon>Pseudomonadati</taxon>
        <taxon>Bacteroidota</taxon>
        <taxon>Cytophagia</taxon>
        <taxon>Cytophagales</taxon>
        <taxon>Rhodocytophagaceae</taxon>
        <taxon>Rhodocytophaga</taxon>
    </lineage>
</organism>
<dbReference type="SMART" id="SM00448">
    <property type="entry name" value="REC"/>
    <property type="match status" value="1"/>
</dbReference>
<dbReference type="Pfam" id="PF21623">
    <property type="entry name" value="HK_sensor_dom_bact"/>
    <property type="match status" value="1"/>
</dbReference>
<dbReference type="InterPro" id="IPR001789">
    <property type="entry name" value="Sig_transdc_resp-reg_receiver"/>
</dbReference>
<dbReference type="Gene3D" id="3.30.450.20">
    <property type="entry name" value="PAS domain"/>
    <property type="match status" value="2"/>
</dbReference>
<feature type="transmembrane region" description="Helical" evidence="15">
    <location>
        <begin position="334"/>
        <end position="356"/>
    </location>
</feature>
<evidence type="ECO:0000256" key="10">
    <source>
        <dbReference type="ARBA" id="ARBA00022840"/>
    </source>
</evidence>
<evidence type="ECO:0000259" key="17">
    <source>
        <dbReference type="PROSITE" id="PS50110"/>
    </source>
</evidence>
<dbReference type="SUPFAM" id="SSF52172">
    <property type="entry name" value="CheY-like"/>
    <property type="match status" value="1"/>
</dbReference>
<keyword evidence="8" id="KW-0547">Nucleotide-binding</keyword>
<dbReference type="GO" id="GO:0005524">
    <property type="term" value="F:ATP binding"/>
    <property type="evidence" value="ECO:0007669"/>
    <property type="project" value="UniProtKB-KW"/>
</dbReference>
<dbReference type="InterPro" id="IPR036890">
    <property type="entry name" value="HATPase_C_sf"/>
</dbReference>
<keyword evidence="11 15" id="KW-1133">Transmembrane helix</keyword>
<evidence type="ECO:0000256" key="5">
    <source>
        <dbReference type="ARBA" id="ARBA00022553"/>
    </source>
</evidence>
<feature type="transmembrane region" description="Helical" evidence="15">
    <location>
        <begin position="12"/>
        <end position="32"/>
    </location>
</feature>
<dbReference type="Gene3D" id="3.30.565.10">
    <property type="entry name" value="Histidine kinase-like ATPase, C-terminal domain"/>
    <property type="match status" value="1"/>
</dbReference>
<feature type="modified residue" description="4-aspartylphosphate" evidence="14">
    <location>
        <position position="839"/>
    </location>
</feature>
<keyword evidence="6" id="KW-0808">Transferase</keyword>
<dbReference type="AlphaFoldDB" id="A0A6C0GJC3"/>
<comment type="catalytic activity">
    <reaction evidence="1">
        <text>ATP + protein L-histidine = ADP + protein N-phospho-L-histidine.</text>
        <dbReference type="EC" id="2.7.13.3"/>
    </reaction>
</comment>
<name>A0A6C0GJC3_9BACT</name>
<dbReference type="InterPro" id="IPR035965">
    <property type="entry name" value="PAS-like_dom_sf"/>
</dbReference>
<dbReference type="Gene3D" id="3.40.50.2300">
    <property type="match status" value="1"/>
</dbReference>
<evidence type="ECO:0000313" key="22">
    <source>
        <dbReference type="Proteomes" id="UP000480178"/>
    </source>
</evidence>
<dbReference type="PROSITE" id="PS50113">
    <property type="entry name" value="PAC"/>
    <property type="match status" value="1"/>
</dbReference>
<dbReference type="SUPFAM" id="SSF47384">
    <property type="entry name" value="Homodimeric domain of signal transducing histidine kinase"/>
    <property type="match status" value="1"/>
</dbReference>
<feature type="domain" description="Histidine kinase" evidence="16">
    <location>
        <begin position="542"/>
        <end position="764"/>
    </location>
</feature>
<evidence type="ECO:0000256" key="8">
    <source>
        <dbReference type="ARBA" id="ARBA00022741"/>
    </source>
</evidence>
<dbReference type="PANTHER" id="PTHR45339:SF1">
    <property type="entry name" value="HYBRID SIGNAL TRANSDUCTION HISTIDINE KINASE J"/>
    <property type="match status" value="1"/>
</dbReference>
<accession>A0A6C0GJC3</accession>
<evidence type="ECO:0000313" key="21">
    <source>
        <dbReference type="EMBL" id="QHT68171.1"/>
    </source>
</evidence>
<dbReference type="CDD" id="cd16922">
    <property type="entry name" value="HATPase_EvgS-ArcB-TorS-like"/>
    <property type="match status" value="1"/>
</dbReference>
<dbReference type="InterPro" id="IPR004358">
    <property type="entry name" value="Sig_transdc_His_kin-like_C"/>
</dbReference>
<dbReference type="GO" id="GO:0005886">
    <property type="term" value="C:plasma membrane"/>
    <property type="evidence" value="ECO:0007669"/>
    <property type="project" value="UniProtKB-SubCell"/>
</dbReference>
<dbReference type="Gene3D" id="1.10.287.130">
    <property type="match status" value="1"/>
</dbReference>
<evidence type="ECO:0000259" key="16">
    <source>
        <dbReference type="PROSITE" id="PS50109"/>
    </source>
</evidence>
<evidence type="ECO:0000256" key="12">
    <source>
        <dbReference type="ARBA" id="ARBA00023012"/>
    </source>
</evidence>
<feature type="transmembrane region" description="Helical" evidence="15">
    <location>
        <begin position="310"/>
        <end position="327"/>
    </location>
</feature>
<evidence type="ECO:0000256" key="11">
    <source>
        <dbReference type="ARBA" id="ARBA00022989"/>
    </source>
</evidence>
<dbReference type="Pfam" id="PF00672">
    <property type="entry name" value="HAMP"/>
    <property type="match status" value="1"/>
</dbReference>
<dbReference type="InterPro" id="IPR003594">
    <property type="entry name" value="HATPase_dom"/>
</dbReference>
<dbReference type="PROSITE" id="PS50110">
    <property type="entry name" value="RESPONSE_REGULATORY"/>
    <property type="match status" value="1"/>
</dbReference>
<dbReference type="InterPro" id="IPR048760">
    <property type="entry name" value="VP0354-like_sensor_dom"/>
</dbReference>
<dbReference type="InterPro" id="IPR000700">
    <property type="entry name" value="PAS-assoc_C"/>
</dbReference>
<dbReference type="InterPro" id="IPR003661">
    <property type="entry name" value="HisK_dim/P_dom"/>
</dbReference>
<dbReference type="InterPro" id="IPR036641">
    <property type="entry name" value="HPT_dom_sf"/>
</dbReference>
<dbReference type="SUPFAM" id="SSF55785">
    <property type="entry name" value="PYP-like sensor domain (PAS domain)"/>
    <property type="match status" value="1"/>
</dbReference>
<dbReference type="CDD" id="cd00082">
    <property type="entry name" value="HisKA"/>
    <property type="match status" value="1"/>
</dbReference>
<keyword evidence="5 14" id="KW-0597">Phosphoprotein</keyword>
<evidence type="ECO:0000256" key="15">
    <source>
        <dbReference type="SAM" id="Phobius"/>
    </source>
</evidence>
<dbReference type="EC" id="2.7.13.3" evidence="3"/>
<keyword evidence="10" id="KW-0067">ATP-binding</keyword>
<dbReference type="Pfam" id="PF13426">
    <property type="entry name" value="PAS_9"/>
    <property type="match status" value="1"/>
</dbReference>
<dbReference type="SMART" id="SM00091">
    <property type="entry name" value="PAS"/>
    <property type="match status" value="1"/>
</dbReference>
<dbReference type="PROSITE" id="PS50109">
    <property type="entry name" value="HIS_KIN"/>
    <property type="match status" value="1"/>
</dbReference>
<dbReference type="PROSITE" id="PS50885">
    <property type="entry name" value="HAMP"/>
    <property type="match status" value="1"/>
</dbReference>
<dbReference type="PRINTS" id="PR00344">
    <property type="entry name" value="BCTRLSENSOR"/>
</dbReference>
<dbReference type="KEGG" id="rhoz:GXP67_16745"/>
<evidence type="ECO:0000256" key="9">
    <source>
        <dbReference type="ARBA" id="ARBA00022777"/>
    </source>
</evidence>
<evidence type="ECO:0000256" key="1">
    <source>
        <dbReference type="ARBA" id="ARBA00000085"/>
    </source>
</evidence>
<dbReference type="SMART" id="SM00388">
    <property type="entry name" value="HisKA"/>
    <property type="match status" value="1"/>
</dbReference>
<evidence type="ECO:0000256" key="2">
    <source>
        <dbReference type="ARBA" id="ARBA00004651"/>
    </source>
</evidence>
<dbReference type="Pfam" id="PF02518">
    <property type="entry name" value="HATPase_c"/>
    <property type="match status" value="1"/>
</dbReference>
<dbReference type="Pfam" id="PF00512">
    <property type="entry name" value="HisKA"/>
    <property type="match status" value="1"/>
</dbReference>
<sequence>MRINKLSIATKVTLVFSVLVLTATAVAGYLVYSGNSHLVIESSKERLHYNSQVISIQFSASVKGFNDDIRFLSKNPVFEGFIRSVEHHGKDPVTGLSQKEWEAQVAQVFQSLLESRPSYFQAAFIGMPDKGREMIRTDQLEGIITQIPSGQFQQMGDKFYFKEVIALPPGKIFISSINLYKENGTIYKPHLPCMMAALPVYGTKSQILGVLQVYLNLTNTFNSLNALAGQNTTLYLSNNLGDYLMHPEAGKTFGFELGKRWLLQDNFPQGKELLSGTTSQLQAEEVYSGTGEPVLLNLERIYIFNDHDRFLILGMSSPYSTILAGIYKIRNSSFTVTLLICLAGILLTLVFSRFLIQPLEQITQAVSQFAHNKENIVLPQNRQDEIGVLARTFNEMALQLKNQIQELEYKEQSISAIIETTIEAILIFNEQGIIEKFNKSAERIFGYSSEEITGENIERILSNLKEPVSRLIGTGRETTARRKDGEIIHVYLALSEFRVESEIKYTGIIHDITARKQVEEELIIAKQSAEEANVAKDEFLSVMSHEIRTPMNAVIGMSKLLLQNEPSKKQIPIIHTLQFSAANLMSLINDILDYSKIQAGKIEFEKVDVDLIELLNKIHMSYQPKADEKRLTLMLDFADDVPQLIKGDPVRLYQIFNNLVGNAVKFTEQGEIHILVKKNSQGDESKENLIFEIADTGIGIAPDRTRSIFERFTQGSSDTTRKYGGSGLGLAITKNLVELQGGSIELETILGQGSVFRIYLSFDKASNNTGRMQAIPVTISKATQQVEGLRILYVEDVAYNQFLIENYASKWKVQVDMASGGLEGIAKARQNKYDLILMDIQMPEMDGYQTTTQIRTFNKTIPIIAVTALVSDQAKIKLIECGMNDYVLKPVDQDELLMKIIAYTSQTMLSVTNTVKIQTNPLPAHNEDPVFFGLEEAYDYDIVKIRKALQMIKSEFVNYKEKFYQALLQKNTAEFASNYHKIKPHIQLLQLQHLDSLLTTYKKMDTGDNQEELLACNKRLSASFEIIIQSIQEKIAAVDKQTA</sequence>
<dbReference type="InterPro" id="IPR003660">
    <property type="entry name" value="HAMP_dom"/>
</dbReference>
<dbReference type="PANTHER" id="PTHR45339">
    <property type="entry name" value="HYBRID SIGNAL TRANSDUCTION HISTIDINE KINASE J"/>
    <property type="match status" value="1"/>
</dbReference>
<keyword evidence="4" id="KW-1003">Cell membrane</keyword>
<feature type="domain" description="HAMP" evidence="20">
    <location>
        <begin position="353"/>
        <end position="405"/>
    </location>
</feature>
<feature type="domain" description="PAC" evidence="19">
    <location>
        <begin position="474"/>
        <end position="524"/>
    </location>
</feature>
<keyword evidence="22" id="KW-1185">Reference proteome</keyword>
<dbReference type="RefSeq" id="WP_162444189.1">
    <property type="nucleotide sequence ID" value="NZ_CP048222.1"/>
</dbReference>
<dbReference type="GO" id="GO:0000155">
    <property type="term" value="F:phosphorelay sensor kinase activity"/>
    <property type="evidence" value="ECO:0007669"/>
    <property type="project" value="InterPro"/>
</dbReference>
<dbReference type="SUPFAM" id="SSF55874">
    <property type="entry name" value="ATPase domain of HSP90 chaperone/DNA topoisomerase II/histidine kinase"/>
    <property type="match status" value="1"/>
</dbReference>
<dbReference type="SUPFAM" id="SSF47226">
    <property type="entry name" value="Histidine-containing phosphotransfer domain, HPT domain"/>
    <property type="match status" value="1"/>
</dbReference>
<feature type="domain" description="Response regulatory" evidence="17">
    <location>
        <begin position="790"/>
        <end position="904"/>
    </location>
</feature>
<dbReference type="Gene3D" id="6.10.340.10">
    <property type="match status" value="1"/>
</dbReference>
<evidence type="ECO:0000256" key="7">
    <source>
        <dbReference type="ARBA" id="ARBA00022692"/>
    </source>
</evidence>
<keyword evidence="13 15" id="KW-0472">Membrane</keyword>
<dbReference type="EMBL" id="CP048222">
    <property type="protein sequence ID" value="QHT68171.1"/>
    <property type="molecule type" value="Genomic_DNA"/>
</dbReference>
<dbReference type="Proteomes" id="UP000480178">
    <property type="component" value="Chromosome"/>
</dbReference>
<keyword evidence="7 15" id="KW-0812">Transmembrane</keyword>
<dbReference type="SMART" id="SM00304">
    <property type="entry name" value="HAMP"/>
    <property type="match status" value="1"/>
</dbReference>
<evidence type="ECO:0000259" key="20">
    <source>
        <dbReference type="PROSITE" id="PS50885"/>
    </source>
</evidence>
<evidence type="ECO:0000256" key="13">
    <source>
        <dbReference type="ARBA" id="ARBA00023136"/>
    </source>
</evidence>
<evidence type="ECO:0000256" key="6">
    <source>
        <dbReference type="ARBA" id="ARBA00022679"/>
    </source>
</evidence>